<accession>A0A0A5GHQ2</accession>
<dbReference type="InterPro" id="IPR000515">
    <property type="entry name" value="MetI-like"/>
</dbReference>
<dbReference type="Gene3D" id="3.40.190.10">
    <property type="entry name" value="Periplasmic binding protein-like II"/>
    <property type="match status" value="1"/>
</dbReference>
<comment type="caution">
    <text evidence="12">The sequence shown here is derived from an EMBL/GenBank/DDBJ whole genome shotgun (WGS) entry which is preliminary data.</text>
</comment>
<evidence type="ECO:0000256" key="3">
    <source>
        <dbReference type="ARBA" id="ARBA00022448"/>
    </source>
</evidence>
<dbReference type="EMBL" id="AVPF01000002">
    <property type="protein sequence ID" value="KGX91504.1"/>
    <property type="molecule type" value="Genomic_DNA"/>
</dbReference>
<evidence type="ECO:0000259" key="11">
    <source>
        <dbReference type="PROSITE" id="PS50928"/>
    </source>
</evidence>
<proteinExistence type="inferred from homology"/>
<feature type="transmembrane region" description="Helical" evidence="10">
    <location>
        <begin position="213"/>
        <end position="235"/>
    </location>
</feature>
<dbReference type="Gene3D" id="3.40.190.120">
    <property type="entry name" value="Osmoprotection protein (prox), domain 2"/>
    <property type="match status" value="1"/>
</dbReference>
<dbReference type="CDD" id="cd13610">
    <property type="entry name" value="PBP2_ChoS"/>
    <property type="match status" value="1"/>
</dbReference>
<dbReference type="PANTHER" id="PTHR30177">
    <property type="entry name" value="GLYCINE BETAINE/L-PROLINE TRANSPORT SYSTEM PERMEASE PROTEIN PROW"/>
    <property type="match status" value="1"/>
</dbReference>
<evidence type="ECO:0000256" key="10">
    <source>
        <dbReference type="RuleBase" id="RU363032"/>
    </source>
</evidence>
<dbReference type="InterPro" id="IPR051204">
    <property type="entry name" value="ABC_transp_perm/SBD"/>
</dbReference>
<dbReference type="AlphaFoldDB" id="A0A0A5GHQ2"/>
<dbReference type="GO" id="GO:0006865">
    <property type="term" value="P:amino acid transport"/>
    <property type="evidence" value="ECO:0007669"/>
    <property type="project" value="UniProtKB-KW"/>
</dbReference>
<comment type="similarity">
    <text evidence="8">In the C-terminal section; belongs to the OsmX family.</text>
</comment>
<reference evidence="12 13" key="1">
    <citation type="submission" date="2013-08" db="EMBL/GenBank/DDBJ databases">
        <authorList>
            <person name="Huang J."/>
            <person name="Wang G."/>
        </authorList>
    </citation>
    <scope>NUCLEOTIDE SEQUENCE [LARGE SCALE GENOMIC DNA]</scope>
    <source>
        <strain evidence="12 13">BH030004</strain>
    </source>
</reference>
<evidence type="ECO:0000313" key="12">
    <source>
        <dbReference type="EMBL" id="KGX91504.1"/>
    </source>
</evidence>
<dbReference type="eggNOG" id="COG1174">
    <property type="taxonomic scope" value="Bacteria"/>
</dbReference>
<feature type="transmembrane region" description="Helical" evidence="10">
    <location>
        <begin position="182"/>
        <end position="201"/>
    </location>
</feature>
<dbReference type="CDD" id="cd06261">
    <property type="entry name" value="TM_PBP2"/>
    <property type="match status" value="1"/>
</dbReference>
<keyword evidence="6 10" id="KW-1133">Transmembrane helix</keyword>
<evidence type="ECO:0000256" key="4">
    <source>
        <dbReference type="ARBA" id="ARBA00022692"/>
    </source>
</evidence>
<dbReference type="Pfam" id="PF00528">
    <property type="entry name" value="BPD_transp_1"/>
    <property type="match status" value="1"/>
</dbReference>
<dbReference type="GO" id="GO:0022857">
    <property type="term" value="F:transmembrane transporter activity"/>
    <property type="evidence" value="ECO:0007669"/>
    <property type="project" value="InterPro"/>
</dbReference>
<dbReference type="OrthoDB" id="9801163at2"/>
<comment type="similarity">
    <text evidence="9">In the N-terminal section; belongs to the binding-protein-dependent transport system permease family.</text>
</comment>
<dbReference type="PROSITE" id="PS50928">
    <property type="entry name" value="ABC_TM1"/>
    <property type="match status" value="1"/>
</dbReference>
<dbReference type="Proteomes" id="UP000030403">
    <property type="component" value="Unassembled WGS sequence"/>
</dbReference>
<sequence>MSQFMSVFESRQEELMQLIWEHLQLSLIALLLAILIAVPLGLALTRTKRLAEPIIGVTAVLQTIPSLAILAFLIPIPAIGTGTDNAIIALTLYALLPILRNTYTGIKEVDPALKEAAEGMGMSSLRRLSRIELPIAMPVIIAGIRTSMVLIVGTATIAALIGAGGLGNLILLGINRGAEVNLILLGAIPAALLAIFLDVILRGFEKVAERAKSGFKSLLIFIIIAALIVATPFVIDTQGEEEVQETDLVIGAKLGAEPEILINMYKLLIEEETDLNVELKPRFGKTAFVFNALKVGDIDIYPEFTGTALVTLLEQQANSNKRNEVYQQAKEGMQQQFNMAFLEPMQFNNTYAVAVQQDFAEENNLKSIGDLKNIENQVTAGFTLEFIDREDGYKGMQKLYNLDLANVKSMEPGVRQKAITSGEVDVIDAYATAGYMIEYNLKVLDDPKNLFPPYQGAPLMRQETLEKYPELESILNQLGGKITKKQMQEMNHKVDFQNKDPEDVAKNYLQEQGLID</sequence>
<feature type="transmembrane region" description="Helical" evidence="10">
    <location>
        <begin position="86"/>
        <end position="103"/>
    </location>
</feature>
<keyword evidence="4 10" id="KW-0812">Transmembrane</keyword>
<dbReference type="SUPFAM" id="SSF53850">
    <property type="entry name" value="Periplasmic binding protein-like II"/>
    <property type="match status" value="1"/>
</dbReference>
<organism evidence="12 13">
    <name type="scientific">Pontibacillus marinus BH030004 = DSM 16465</name>
    <dbReference type="NCBI Taxonomy" id="1385511"/>
    <lineage>
        <taxon>Bacteria</taxon>
        <taxon>Bacillati</taxon>
        <taxon>Bacillota</taxon>
        <taxon>Bacilli</taxon>
        <taxon>Bacillales</taxon>
        <taxon>Bacillaceae</taxon>
        <taxon>Pontibacillus</taxon>
    </lineage>
</organism>
<dbReference type="InterPro" id="IPR058089">
    <property type="entry name" value="EgtUBC_SBD"/>
</dbReference>
<dbReference type="GO" id="GO:0031460">
    <property type="term" value="P:glycine betaine transport"/>
    <property type="evidence" value="ECO:0007669"/>
    <property type="project" value="TreeGrafter"/>
</dbReference>
<dbReference type="InterPro" id="IPR035906">
    <property type="entry name" value="MetI-like_sf"/>
</dbReference>
<dbReference type="InterPro" id="IPR007210">
    <property type="entry name" value="ABC_Gly_betaine_transp_sub-bd"/>
</dbReference>
<dbReference type="Pfam" id="PF04069">
    <property type="entry name" value="OpuAC"/>
    <property type="match status" value="1"/>
</dbReference>
<evidence type="ECO:0000256" key="2">
    <source>
        <dbReference type="ARBA" id="ARBA00007069"/>
    </source>
</evidence>
<dbReference type="Gene3D" id="1.10.3720.10">
    <property type="entry name" value="MetI-like"/>
    <property type="match status" value="1"/>
</dbReference>
<keyword evidence="3 10" id="KW-0813">Transport</keyword>
<evidence type="ECO:0000256" key="5">
    <source>
        <dbReference type="ARBA" id="ARBA00022970"/>
    </source>
</evidence>
<name>A0A0A5GHQ2_9BACI</name>
<dbReference type="PANTHER" id="PTHR30177:SF4">
    <property type="entry name" value="OSMOPROTECTANT IMPORT PERMEASE PROTEIN OSMW"/>
    <property type="match status" value="1"/>
</dbReference>
<dbReference type="FunFam" id="1.10.3720.10:FF:000001">
    <property type="entry name" value="Glycine betaine ABC transporter, permease"/>
    <property type="match status" value="1"/>
</dbReference>
<keyword evidence="5" id="KW-0029">Amino-acid transport</keyword>
<feature type="domain" description="ABC transmembrane type-1" evidence="11">
    <location>
        <begin position="19"/>
        <end position="201"/>
    </location>
</feature>
<dbReference type="RefSeq" id="WP_027445687.1">
    <property type="nucleotide sequence ID" value="NZ_AULJ01000013.1"/>
</dbReference>
<evidence type="ECO:0000256" key="9">
    <source>
        <dbReference type="ARBA" id="ARBA00035652"/>
    </source>
</evidence>
<comment type="subcellular location">
    <subcellularLocation>
        <location evidence="1 10">Cell membrane</location>
        <topology evidence="1 10">Multi-pass membrane protein</topology>
    </subcellularLocation>
</comment>
<dbReference type="GO" id="GO:0043190">
    <property type="term" value="C:ATP-binding cassette (ABC) transporter complex"/>
    <property type="evidence" value="ECO:0007669"/>
    <property type="project" value="InterPro"/>
</dbReference>
<evidence type="ECO:0000256" key="8">
    <source>
        <dbReference type="ARBA" id="ARBA00035642"/>
    </source>
</evidence>
<feature type="transmembrane region" description="Helical" evidence="10">
    <location>
        <begin position="23"/>
        <end position="42"/>
    </location>
</feature>
<evidence type="ECO:0000313" key="13">
    <source>
        <dbReference type="Proteomes" id="UP000030403"/>
    </source>
</evidence>
<gene>
    <name evidence="12" type="ORF">N783_08085</name>
</gene>
<evidence type="ECO:0000256" key="1">
    <source>
        <dbReference type="ARBA" id="ARBA00004651"/>
    </source>
</evidence>
<evidence type="ECO:0000256" key="7">
    <source>
        <dbReference type="ARBA" id="ARBA00023136"/>
    </source>
</evidence>
<dbReference type="SUPFAM" id="SSF161098">
    <property type="entry name" value="MetI-like"/>
    <property type="match status" value="1"/>
</dbReference>
<evidence type="ECO:0000256" key="6">
    <source>
        <dbReference type="ARBA" id="ARBA00022989"/>
    </source>
</evidence>
<protein>
    <submittedName>
        <fullName evidence="12">ABC transporter permease</fullName>
    </submittedName>
</protein>
<feature type="transmembrane region" description="Helical" evidence="10">
    <location>
        <begin position="54"/>
        <end position="74"/>
    </location>
</feature>
<dbReference type="STRING" id="1385511.GCA_000425225_01339"/>
<keyword evidence="7 10" id="KW-0472">Membrane</keyword>
<keyword evidence="13" id="KW-1185">Reference proteome</keyword>
<comment type="similarity">
    <text evidence="2">Belongs to the binding-protein-dependent transport system permease family. CysTW subfamily.</text>
</comment>
<dbReference type="eggNOG" id="COG1732">
    <property type="taxonomic scope" value="Bacteria"/>
</dbReference>
<feature type="transmembrane region" description="Helical" evidence="10">
    <location>
        <begin position="135"/>
        <end position="162"/>
    </location>
</feature>